<reference evidence="4 5" key="1">
    <citation type="submission" date="2018-01" db="EMBL/GenBank/DDBJ databases">
        <title>Deinococcus koreensis sp. nov., a radiation-resistant bacterium isolated from river water.</title>
        <authorList>
            <person name="Choi A."/>
        </authorList>
    </citation>
    <scope>NUCLEOTIDE SEQUENCE [LARGE SCALE GENOMIC DNA]</scope>
    <source>
        <strain evidence="4 5">SJW1-2</strain>
    </source>
</reference>
<dbReference type="Pfam" id="PF00589">
    <property type="entry name" value="Phage_integrase"/>
    <property type="match status" value="1"/>
</dbReference>
<gene>
    <name evidence="4" type="ORF">CVO96_20490</name>
</gene>
<feature type="domain" description="Tyr recombinase" evidence="3">
    <location>
        <begin position="50"/>
        <end position="213"/>
    </location>
</feature>
<evidence type="ECO:0000313" key="4">
    <source>
        <dbReference type="EMBL" id="PNY79206.1"/>
    </source>
</evidence>
<dbReference type="EMBL" id="PPPD01000006">
    <property type="protein sequence ID" value="PNY79206.1"/>
    <property type="molecule type" value="Genomic_DNA"/>
</dbReference>
<feature type="region of interest" description="Disordered" evidence="2">
    <location>
        <begin position="35"/>
        <end position="54"/>
    </location>
</feature>
<evidence type="ECO:0000259" key="3">
    <source>
        <dbReference type="PROSITE" id="PS51898"/>
    </source>
</evidence>
<dbReference type="InterPro" id="IPR050090">
    <property type="entry name" value="Tyrosine_recombinase_XerCD"/>
</dbReference>
<dbReference type="GO" id="GO:0003677">
    <property type="term" value="F:DNA binding"/>
    <property type="evidence" value="ECO:0007669"/>
    <property type="project" value="InterPro"/>
</dbReference>
<dbReference type="AlphaFoldDB" id="A0A2K3URN5"/>
<dbReference type="InterPro" id="IPR002104">
    <property type="entry name" value="Integrase_catalytic"/>
</dbReference>
<name>A0A2K3URN5_9DEIO</name>
<dbReference type="PROSITE" id="PS51898">
    <property type="entry name" value="TYR_RECOMBINASE"/>
    <property type="match status" value="1"/>
</dbReference>
<evidence type="ECO:0000313" key="5">
    <source>
        <dbReference type="Proteomes" id="UP000236379"/>
    </source>
</evidence>
<proteinExistence type="predicted"/>
<evidence type="ECO:0000256" key="1">
    <source>
        <dbReference type="ARBA" id="ARBA00023172"/>
    </source>
</evidence>
<dbReference type="GO" id="GO:0006310">
    <property type="term" value="P:DNA recombination"/>
    <property type="evidence" value="ECO:0007669"/>
    <property type="project" value="UniProtKB-KW"/>
</dbReference>
<dbReference type="PANTHER" id="PTHR30349:SF81">
    <property type="entry name" value="TYROSINE RECOMBINASE XERC"/>
    <property type="match status" value="1"/>
</dbReference>
<dbReference type="PANTHER" id="PTHR30349">
    <property type="entry name" value="PHAGE INTEGRASE-RELATED"/>
    <property type="match status" value="1"/>
</dbReference>
<dbReference type="Gene3D" id="1.10.443.10">
    <property type="entry name" value="Intergrase catalytic core"/>
    <property type="match status" value="1"/>
</dbReference>
<protein>
    <recommendedName>
        <fullName evidence="3">Tyr recombinase domain-containing protein</fullName>
    </recommendedName>
</protein>
<accession>A0A2K3URN5</accession>
<dbReference type="GO" id="GO:0015074">
    <property type="term" value="P:DNA integration"/>
    <property type="evidence" value="ECO:0007669"/>
    <property type="project" value="InterPro"/>
</dbReference>
<organism evidence="4 5">
    <name type="scientific">Deinococcus koreensis</name>
    <dbReference type="NCBI Taxonomy" id="2054903"/>
    <lineage>
        <taxon>Bacteria</taxon>
        <taxon>Thermotogati</taxon>
        <taxon>Deinococcota</taxon>
        <taxon>Deinococci</taxon>
        <taxon>Deinococcales</taxon>
        <taxon>Deinococcaceae</taxon>
        <taxon>Deinococcus</taxon>
    </lineage>
</organism>
<dbReference type="InterPro" id="IPR013762">
    <property type="entry name" value="Integrase-like_cat_sf"/>
</dbReference>
<dbReference type="CDD" id="cd01189">
    <property type="entry name" value="INT_ICEBs1_C_like"/>
    <property type="match status" value="1"/>
</dbReference>
<dbReference type="Proteomes" id="UP000236379">
    <property type="component" value="Unassembled WGS sequence"/>
</dbReference>
<dbReference type="InterPro" id="IPR011010">
    <property type="entry name" value="DNA_brk_join_enz"/>
</dbReference>
<keyword evidence="5" id="KW-1185">Reference proteome</keyword>
<keyword evidence="1" id="KW-0233">DNA recombination</keyword>
<evidence type="ECO:0000256" key="2">
    <source>
        <dbReference type="SAM" id="MobiDB-lite"/>
    </source>
</evidence>
<dbReference type="SUPFAM" id="SSF56349">
    <property type="entry name" value="DNA breaking-rejoining enzymes"/>
    <property type="match status" value="1"/>
</dbReference>
<comment type="caution">
    <text evidence="4">The sequence shown here is derived from an EMBL/GenBank/DDBJ whole genome shotgun (WGS) entry which is preliminary data.</text>
</comment>
<sequence>MEAAGKAPASVGVLLAGARALYEALRWAKATKDTPFTDVRPKKDRRRPWDKRQPYPDADVQRLLDVAPVEMRVLLRLGGIAGLRASEITGLKWESVDLDGGALTVVNGKGGKTRRVLLSTSLIEDLRQLGVKDGSLLVIGRTPEAARARLRTLCTQNNVPYLGLHALRHTAGTRLVRAGFQLQDVAEHLGHSDVQTARTYGKWADDRLKEHLRGL</sequence>